<gene>
    <name evidence="1" type="ORF">LCGC14_0483780</name>
</gene>
<protein>
    <submittedName>
        <fullName evidence="1">Uncharacterized protein</fullName>
    </submittedName>
</protein>
<accession>A0A0F9SRU9</accession>
<reference evidence="1" key="1">
    <citation type="journal article" date="2015" name="Nature">
        <title>Complex archaea that bridge the gap between prokaryotes and eukaryotes.</title>
        <authorList>
            <person name="Spang A."/>
            <person name="Saw J.H."/>
            <person name="Jorgensen S.L."/>
            <person name="Zaremba-Niedzwiedzka K."/>
            <person name="Martijn J."/>
            <person name="Lind A.E."/>
            <person name="van Eijk R."/>
            <person name="Schleper C."/>
            <person name="Guy L."/>
            <person name="Ettema T.J."/>
        </authorList>
    </citation>
    <scope>NUCLEOTIDE SEQUENCE</scope>
</reference>
<evidence type="ECO:0000313" key="1">
    <source>
        <dbReference type="EMBL" id="KKN65202.1"/>
    </source>
</evidence>
<dbReference type="EMBL" id="LAZR01000531">
    <property type="protein sequence ID" value="KKN65202.1"/>
    <property type="molecule type" value="Genomic_DNA"/>
</dbReference>
<organism evidence="1">
    <name type="scientific">marine sediment metagenome</name>
    <dbReference type="NCBI Taxonomy" id="412755"/>
    <lineage>
        <taxon>unclassified sequences</taxon>
        <taxon>metagenomes</taxon>
        <taxon>ecological metagenomes</taxon>
    </lineage>
</organism>
<comment type="caution">
    <text evidence="1">The sequence shown here is derived from an EMBL/GenBank/DDBJ whole genome shotgun (WGS) entry which is preliminary data.</text>
</comment>
<dbReference type="AlphaFoldDB" id="A0A0F9SRU9"/>
<name>A0A0F9SRU9_9ZZZZ</name>
<proteinExistence type="predicted"/>
<sequence>MSTWLSYLKDAEKEPFGLALICSSPKNADKAKRQLYLARATARKAGDKTLDSMSISMSPHSDDILFIYHNKDNSVKEAENAQSPGPGNGSSNS</sequence>